<reference evidence="2 3" key="1">
    <citation type="submission" date="2019-02" db="EMBL/GenBank/DDBJ databases">
        <title>Deep-cultivation of Planctomycetes and their phenomic and genomic characterization uncovers novel biology.</title>
        <authorList>
            <person name="Wiegand S."/>
            <person name="Jogler M."/>
            <person name="Boedeker C."/>
            <person name="Pinto D."/>
            <person name="Vollmers J."/>
            <person name="Rivas-Marin E."/>
            <person name="Kohn T."/>
            <person name="Peeters S.H."/>
            <person name="Heuer A."/>
            <person name="Rast P."/>
            <person name="Oberbeckmann S."/>
            <person name="Bunk B."/>
            <person name="Jeske O."/>
            <person name="Meyerdierks A."/>
            <person name="Storesund J.E."/>
            <person name="Kallscheuer N."/>
            <person name="Luecker S."/>
            <person name="Lage O.M."/>
            <person name="Pohl T."/>
            <person name="Merkel B.J."/>
            <person name="Hornburger P."/>
            <person name="Mueller R.-W."/>
            <person name="Bruemmer F."/>
            <person name="Labrenz M."/>
            <person name="Spormann A.M."/>
            <person name="Op Den Camp H."/>
            <person name="Overmann J."/>
            <person name="Amann R."/>
            <person name="Jetten M.S.M."/>
            <person name="Mascher T."/>
            <person name="Medema M.H."/>
            <person name="Devos D.P."/>
            <person name="Kaster A.-K."/>
            <person name="Ovreas L."/>
            <person name="Rohde M."/>
            <person name="Galperin M.Y."/>
            <person name="Jogler C."/>
        </authorList>
    </citation>
    <scope>NUCLEOTIDE SEQUENCE [LARGE SCALE GENOMIC DNA]</scope>
    <source>
        <strain evidence="2 3">Pan14r</strain>
    </source>
</reference>
<name>A0A5C5Y687_9PLAN</name>
<dbReference type="AlphaFoldDB" id="A0A5C5Y687"/>
<dbReference type="EMBL" id="SJPL01000001">
    <property type="protein sequence ID" value="TWT69765.1"/>
    <property type="molecule type" value="Genomic_DNA"/>
</dbReference>
<keyword evidence="3" id="KW-1185">Reference proteome</keyword>
<evidence type="ECO:0000256" key="1">
    <source>
        <dbReference type="SAM" id="MobiDB-lite"/>
    </source>
</evidence>
<gene>
    <name evidence="2" type="ORF">Pan14r_20570</name>
</gene>
<evidence type="ECO:0000313" key="2">
    <source>
        <dbReference type="EMBL" id="TWT69765.1"/>
    </source>
</evidence>
<evidence type="ECO:0000313" key="3">
    <source>
        <dbReference type="Proteomes" id="UP000317238"/>
    </source>
</evidence>
<accession>A0A5C5Y687</accession>
<protein>
    <submittedName>
        <fullName evidence="2">Uncharacterized protein</fullName>
    </submittedName>
</protein>
<comment type="caution">
    <text evidence="2">The sequence shown here is derived from an EMBL/GenBank/DDBJ whole genome shotgun (WGS) entry which is preliminary data.</text>
</comment>
<organism evidence="2 3">
    <name type="scientific">Crateriforma conspicua</name>
    <dbReference type="NCBI Taxonomy" id="2527996"/>
    <lineage>
        <taxon>Bacteria</taxon>
        <taxon>Pseudomonadati</taxon>
        <taxon>Planctomycetota</taxon>
        <taxon>Planctomycetia</taxon>
        <taxon>Planctomycetales</taxon>
        <taxon>Planctomycetaceae</taxon>
        <taxon>Crateriforma</taxon>
    </lineage>
</organism>
<sequence length="58" mass="6434">MDLAARRCRRSTITITPAQTHLMKKLLMRTFLTAAIGRPRTNGPMRPASRLAGGTRVL</sequence>
<feature type="region of interest" description="Disordered" evidence="1">
    <location>
        <begin position="37"/>
        <end position="58"/>
    </location>
</feature>
<proteinExistence type="predicted"/>
<dbReference type="Proteomes" id="UP000317238">
    <property type="component" value="Unassembled WGS sequence"/>
</dbReference>